<organism evidence="1 2">
    <name type="scientific">Pontibacter indicus</name>
    <dbReference type="NCBI Taxonomy" id="1317125"/>
    <lineage>
        <taxon>Bacteria</taxon>
        <taxon>Pseudomonadati</taxon>
        <taxon>Bacteroidota</taxon>
        <taxon>Cytophagia</taxon>
        <taxon>Cytophagales</taxon>
        <taxon>Hymenobacteraceae</taxon>
        <taxon>Pontibacter</taxon>
    </lineage>
</organism>
<dbReference type="Proteomes" id="UP000187181">
    <property type="component" value="Unassembled WGS sequence"/>
</dbReference>
<accession>A0A1R3XPX4</accession>
<dbReference type="EMBL" id="FTPP01000003">
    <property type="protein sequence ID" value="SIT93990.1"/>
    <property type="molecule type" value="Genomic_DNA"/>
</dbReference>
<evidence type="ECO:0000313" key="1">
    <source>
        <dbReference type="EMBL" id="SIT93990.1"/>
    </source>
</evidence>
<name>A0A1R3XPX4_9BACT</name>
<evidence type="ECO:0000313" key="2">
    <source>
        <dbReference type="Proteomes" id="UP000187181"/>
    </source>
</evidence>
<sequence length="335" mass="38545">MDALLQLNTTIPPSDRKYSYGRVLTFLEQEEEERLGLSPDMKAYYGAYRERLKALNQAMFRPGADHGLLLADLQALEAEVAGREGISPFLRDYLLTQVWPKTAYCHYKRQDFGAAEQELDRKFERGIALCHQGFYFQFFDLLEQVLNLSKLQAAQQQMAACVHNWTELFRFLVQGSSEDPLFSRFNQLPLDTGLYRILKEYTILNFLNIYLNGYMKFGGYPNPSELFSGWYQGMEVDTSERLALYQFIALQESARDKSLAKLTGEVVEFSQLFPQKNYLLLRCALLALLVGRLEEAAPEQGTGQALLLRDYLQALETGIPWVQDLINRLTPWVRA</sequence>
<gene>
    <name evidence="1" type="ORF">SAMN05444128_3376</name>
</gene>
<protein>
    <submittedName>
        <fullName evidence="1">Uncharacterized protein</fullName>
    </submittedName>
</protein>
<reference evidence="2" key="1">
    <citation type="submission" date="2017-01" db="EMBL/GenBank/DDBJ databases">
        <authorList>
            <person name="Varghese N."/>
            <person name="Submissions S."/>
        </authorList>
    </citation>
    <scope>NUCLEOTIDE SEQUENCE [LARGE SCALE GENOMIC DNA]</scope>
    <source>
        <strain evidence="2">LP100</strain>
    </source>
</reference>
<dbReference type="STRING" id="1317125.SAMN05444128_3376"/>
<keyword evidence="2" id="KW-1185">Reference proteome</keyword>
<dbReference type="RefSeq" id="WP_076671187.1">
    <property type="nucleotide sequence ID" value="NZ_FTPP01000003.1"/>
</dbReference>
<dbReference type="AlphaFoldDB" id="A0A1R3XPX4"/>
<dbReference type="OrthoDB" id="1274469at2"/>
<proteinExistence type="predicted"/>